<evidence type="ECO:0000259" key="1">
    <source>
        <dbReference type="Pfam" id="PF24626"/>
    </source>
</evidence>
<name>A0A9Q3BEX5_9BASI</name>
<evidence type="ECO:0000313" key="3">
    <source>
        <dbReference type="Proteomes" id="UP000765509"/>
    </source>
</evidence>
<dbReference type="Pfam" id="PF24626">
    <property type="entry name" value="SH3_Tf2-1"/>
    <property type="match status" value="1"/>
</dbReference>
<evidence type="ECO:0000313" key="2">
    <source>
        <dbReference type="EMBL" id="MBW0463983.1"/>
    </source>
</evidence>
<keyword evidence="3" id="KW-1185">Reference proteome</keyword>
<dbReference type="InterPro" id="IPR056924">
    <property type="entry name" value="SH3_Tf2-1"/>
</dbReference>
<gene>
    <name evidence="2" type="ORF">O181_003698</name>
</gene>
<protein>
    <recommendedName>
        <fullName evidence="1">Tf2-1-like SH3-like domain-containing protein</fullName>
    </recommendedName>
</protein>
<dbReference type="Proteomes" id="UP000765509">
    <property type="component" value="Unassembled WGS sequence"/>
</dbReference>
<organism evidence="2 3">
    <name type="scientific">Austropuccinia psidii MF-1</name>
    <dbReference type="NCBI Taxonomy" id="1389203"/>
    <lineage>
        <taxon>Eukaryota</taxon>
        <taxon>Fungi</taxon>
        <taxon>Dikarya</taxon>
        <taxon>Basidiomycota</taxon>
        <taxon>Pucciniomycotina</taxon>
        <taxon>Pucciniomycetes</taxon>
        <taxon>Pucciniales</taxon>
        <taxon>Sphaerophragmiaceae</taxon>
        <taxon>Austropuccinia</taxon>
    </lineage>
</organism>
<dbReference type="EMBL" id="AVOT02000672">
    <property type="protein sequence ID" value="MBW0463983.1"/>
    <property type="molecule type" value="Genomic_DNA"/>
</dbReference>
<feature type="domain" description="Tf2-1-like SH3-like" evidence="1">
    <location>
        <begin position="24"/>
        <end position="85"/>
    </location>
</feature>
<proteinExistence type="predicted"/>
<comment type="caution">
    <text evidence="2">The sequence shown here is derived from an EMBL/GenBank/DDBJ whole genome shotgun (WGS) entry which is preliminary data.</text>
</comment>
<reference evidence="2" key="1">
    <citation type="submission" date="2021-03" db="EMBL/GenBank/DDBJ databases">
        <title>Draft genome sequence of rust myrtle Austropuccinia psidii MF-1, a brazilian biotype.</title>
        <authorList>
            <person name="Quecine M.C."/>
            <person name="Pachon D.M.R."/>
            <person name="Bonatelli M.L."/>
            <person name="Correr F.H."/>
            <person name="Franceschini L.M."/>
            <person name="Leite T.F."/>
            <person name="Margarido G.R.A."/>
            <person name="Almeida C.A."/>
            <person name="Ferrarezi J.A."/>
            <person name="Labate C.A."/>
        </authorList>
    </citation>
    <scope>NUCLEOTIDE SEQUENCE</scope>
    <source>
        <strain evidence="2">MF-1</strain>
    </source>
</reference>
<sequence>MNDTLDYEKQQWDKSHKVPDFKVGDLVLVLTLSFNYTKGPKKLKYSYVRPFVIVFLHEKNAVKVELSGELENKHTTFPVSLIKPYQPADKELFPLRNKTPLTVPPVEHSEDKIIKKLIKERILSGKNARESFVRYRNPVHEDEWLAESEIPVSDKP</sequence>
<dbReference type="AlphaFoldDB" id="A0A9Q3BEX5"/>
<accession>A0A9Q3BEX5</accession>